<dbReference type="Pfam" id="PF01934">
    <property type="entry name" value="HepT-like"/>
    <property type="match status" value="1"/>
</dbReference>
<keyword evidence="2" id="KW-1277">Toxin-antitoxin system</keyword>
<evidence type="ECO:0000256" key="3">
    <source>
        <dbReference type="ARBA" id="ARBA00022722"/>
    </source>
</evidence>
<dbReference type="GO" id="GO:0004540">
    <property type="term" value="F:RNA nuclease activity"/>
    <property type="evidence" value="ECO:0007669"/>
    <property type="project" value="InterPro"/>
</dbReference>
<comment type="caution">
    <text evidence="6">The sequence shown here is derived from an EMBL/GenBank/DDBJ whole genome shotgun (WGS) entry which is preliminary data.</text>
</comment>
<keyword evidence="5" id="KW-0378">Hydrolase</keyword>
<evidence type="ECO:0000313" key="6">
    <source>
        <dbReference type="EMBL" id="TPG12169.1"/>
    </source>
</evidence>
<evidence type="ECO:0000256" key="1">
    <source>
        <dbReference type="ARBA" id="ARBA00022553"/>
    </source>
</evidence>
<evidence type="ECO:0000256" key="2">
    <source>
        <dbReference type="ARBA" id="ARBA00022649"/>
    </source>
</evidence>
<dbReference type="Proteomes" id="UP000318413">
    <property type="component" value="Unassembled WGS sequence"/>
</dbReference>
<dbReference type="InterPro" id="IPR008201">
    <property type="entry name" value="HepT-like"/>
</dbReference>
<keyword evidence="3" id="KW-0540">Nuclease</keyword>
<keyword evidence="1" id="KW-0597">Phosphoprotein</keyword>
<keyword evidence="4" id="KW-0547">Nucleotide-binding</keyword>
<dbReference type="EMBL" id="RCZK01000007">
    <property type="protein sequence ID" value="TPG12169.1"/>
    <property type="molecule type" value="Genomic_DNA"/>
</dbReference>
<organism evidence="6 7">
    <name type="scientific">Sphingomonas oligophenolica</name>
    <dbReference type="NCBI Taxonomy" id="301154"/>
    <lineage>
        <taxon>Bacteria</taxon>
        <taxon>Pseudomonadati</taxon>
        <taxon>Pseudomonadota</taxon>
        <taxon>Alphaproteobacteria</taxon>
        <taxon>Sphingomonadales</taxon>
        <taxon>Sphingomonadaceae</taxon>
        <taxon>Sphingomonas</taxon>
    </lineage>
</organism>
<gene>
    <name evidence="6" type="ORF">EAH84_10530</name>
</gene>
<dbReference type="GO" id="GO:0110001">
    <property type="term" value="C:toxin-antitoxin complex"/>
    <property type="evidence" value="ECO:0007669"/>
    <property type="project" value="InterPro"/>
</dbReference>
<dbReference type="GO" id="GO:0000166">
    <property type="term" value="F:nucleotide binding"/>
    <property type="evidence" value="ECO:0007669"/>
    <property type="project" value="UniProtKB-KW"/>
</dbReference>
<name>A0A502CJA9_9SPHN</name>
<evidence type="ECO:0000256" key="4">
    <source>
        <dbReference type="ARBA" id="ARBA00022741"/>
    </source>
</evidence>
<evidence type="ECO:0000256" key="5">
    <source>
        <dbReference type="ARBA" id="ARBA00022801"/>
    </source>
</evidence>
<protein>
    <submittedName>
        <fullName evidence="6">DUF86 domain-containing protein</fullName>
    </submittedName>
</protein>
<evidence type="ECO:0000313" key="7">
    <source>
        <dbReference type="Proteomes" id="UP000318413"/>
    </source>
</evidence>
<dbReference type="PANTHER" id="PTHR34139">
    <property type="entry name" value="UPF0331 PROTEIN MJ0127"/>
    <property type="match status" value="1"/>
</dbReference>
<sequence length="113" mass="12597">MSSRRVADRLTDVIDNIDAIARYIGTSTFEDYAADRLRKDATERCLERIIEAVVKIGNEQMSVVDPAFPVERARGLGNMLRHAYEEIDEGLIYNVVVDELPRLRAACAAALAS</sequence>
<dbReference type="GO" id="GO:0016787">
    <property type="term" value="F:hydrolase activity"/>
    <property type="evidence" value="ECO:0007669"/>
    <property type="project" value="UniProtKB-KW"/>
</dbReference>
<dbReference type="InterPro" id="IPR051813">
    <property type="entry name" value="HepT_RNase_toxin"/>
</dbReference>
<reference evidence="6 7" key="1">
    <citation type="journal article" date="2019" name="Environ. Microbiol.">
        <title>Species interactions and distinct microbial communities in high Arctic permafrost affected cryosols are associated with the CH4 and CO2 gas fluxes.</title>
        <authorList>
            <person name="Altshuler I."/>
            <person name="Hamel J."/>
            <person name="Turney S."/>
            <person name="Magnuson E."/>
            <person name="Levesque R."/>
            <person name="Greer C."/>
            <person name="Whyte L.G."/>
        </authorList>
    </citation>
    <scope>NUCLEOTIDE SEQUENCE [LARGE SCALE GENOMIC DNA]</scope>
    <source>
        <strain evidence="6 7">S5.1</strain>
    </source>
</reference>
<dbReference type="PANTHER" id="PTHR34139:SF1">
    <property type="entry name" value="RNASE MJ1380-RELATED"/>
    <property type="match status" value="1"/>
</dbReference>
<dbReference type="AlphaFoldDB" id="A0A502CJA9"/>
<dbReference type="OrthoDB" id="4829434at2"/>
<keyword evidence="7" id="KW-1185">Reference proteome</keyword>
<accession>A0A502CJA9</accession>
<proteinExistence type="predicted"/>